<keyword evidence="2" id="KW-0812">Transmembrane</keyword>
<evidence type="ECO:0000256" key="4">
    <source>
        <dbReference type="ARBA" id="ARBA00023136"/>
    </source>
</evidence>
<dbReference type="InterPro" id="IPR001828">
    <property type="entry name" value="ANF_lig-bd_rcpt"/>
</dbReference>
<dbReference type="EMBL" id="JARBDR010000918">
    <property type="protein sequence ID" value="KAJ8302172.1"/>
    <property type="molecule type" value="Genomic_DNA"/>
</dbReference>
<keyword evidence="5" id="KW-0325">Glycoprotein</keyword>
<dbReference type="InterPro" id="IPR050726">
    <property type="entry name" value="mGluR"/>
</dbReference>
<accession>A0ABQ9EF39</accession>
<reference evidence="7 8" key="1">
    <citation type="submission" date="2022-12" db="EMBL/GenBank/DDBJ databases">
        <title>Chromosome-level genome of Tegillarca granosa.</title>
        <authorList>
            <person name="Kim J."/>
        </authorList>
    </citation>
    <scope>NUCLEOTIDE SEQUENCE [LARGE SCALE GENOMIC DNA]</scope>
    <source>
        <strain evidence="7">Teg-2019</strain>
        <tissue evidence="7">Adductor muscle</tissue>
    </source>
</reference>
<evidence type="ECO:0000256" key="5">
    <source>
        <dbReference type="ARBA" id="ARBA00023180"/>
    </source>
</evidence>
<dbReference type="InterPro" id="IPR028082">
    <property type="entry name" value="Peripla_BP_I"/>
</dbReference>
<organism evidence="7 8">
    <name type="scientific">Tegillarca granosa</name>
    <name type="common">Malaysian cockle</name>
    <name type="synonym">Anadara granosa</name>
    <dbReference type="NCBI Taxonomy" id="220873"/>
    <lineage>
        <taxon>Eukaryota</taxon>
        <taxon>Metazoa</taxon>
        <taxon>Spiralia</taxon>
        <taxon>Lophotrochozoa</taxon>
        <taxon>Mollusca</taxon>
        <taxon>Bivalvia</taxon>
        <taxon>Autobranchia</taxon>
        <taxon>Pteriomorphia</taxon>
        <taxon>Arcoida</taxon>
        <taxon>Arcoidea</taxon>
        <taxon>Arcidae</taxon>
        <taxon>Tegillarca</taxon>
    </lineage>
</organism>
<proteinExistence type="predicted"/>
<evidence type="ECO:0000313" key="8">
    <source>
        <dbReference type="Proteomes" id="UP001217089"/>
    </source>
</evidence>
<evidence type="ECO:0000313" key="7">
    <source>
        <dbReference type="EMBL" id="KAJ8302172.1"/>
    </source>
</evidence>
<keyword evidence="8" id="KW-1185">Reference proteome</keyword>
<name>A0ABQ9EF39_TEGGR</name>
<feature type="domain" description="Receptor ligand binding region" evidence="6">
    <location>
        <begin position="1"/>
        <end position="268"/>
    </location>
</feature>
<evidence type="ECO:0000256" key="3">
    <source>
        <dbReference type="ARBA" id="ARBA00022989"/>
    </source>
</evidence>
<dbReference type="Pfam" id="PF01094">
    <property type="entry name" value="ANF_receptor"/>
    <property type="match status" value="1"/>
</dbReference>
<evidence type="ECO:0000256" key="2">
    <source>
        <dbReference type="ARBA" id="ARBA00022692"/>
    </source>
</evidence>
<protein>
    <recommendedName>
        <fullName evidence="6">Receptor ligand binding region domain-containing protein</fullName>
    </recommendedName>
</protein>
<dbReference type="SUPFAM" id="SSF53822">
    <property type="entry name" value="Periplasmic binding protein-like I"/>
    <property type="match status" value="1"/>
</dbReference>
<comment type="subcellular location">
    <subcellularLocation>
        <location evidence="1">Membrane</location>
    </subcellularLocation>
</comment>
<sequence length="298" mass="33936">MEELGWTYVAAIHTDDNYGRDGIEGIQKLAKERGICIQTVISLKITLSNDDRNPLDDVITALKEQMDRAKDKMLGVVYFGQKNIIEQVLINANLKSKFDQTLKNIHWIMCDFVGTSISVFREASDFAHGTLTVSTSAILFKEARTYFLNQWNTVNENANQDQVKILMKEYKGQPEHATVTTESWRNDFTLETMDAVYVFVTALKDTFRVKCQQYTSICEGFDSFLKANYLNYLKNVKLNYSEIPEEVGPKELISIGKLVKFNEHGDLIDDGSVPLYNINKYNHNSSSNTGKFNVVSSF</sequence>
<evidence type="ECO:0000259" key="6">
    <source>
        <dbReference type="Pfam" id="PF01094"/>
    </source>
</evidence>
<evidence type="ECO:0000256" key="1">
    <source>
        <dbReference type="ARBA" id="ARBA00004370"/>
    </source>
</evidence>
<gene>
    <name evidence="7" type="ORF">KUTeg_021159</name>
</gene>
<keyword evidence="4" id="KW-0472">Membrane</keyword>
<dbReference type="PANTHER" id="PTHR24060">
    <property type="entry name" value="METABOTROPIC GLUTAMATE RECEPTOR"/>
    <property type="match status" value="1"/>
</dbReference>
<comment type="caution">
    <text evidence="7">The sequence shown here is derived from an EMBL/GenBank/DDBJ whole genome shotgun (WGS) entry which is preliminary data.</text>
</comment>
<keyword evidence="3" id="KW-1133">Transmembrane helix</keyword>
<dbReference type="Gene3D" id="3.40.50.2300">
    <property type="match status" value="1"/>
</dbReference>
<dbReference type="Proteomes" id="UP001217089">
    <property type="component" value="Unassembled WGS sequence"/>
</dbReference>